<dbReference type="AlphaFoldDB" id="A0A521CD22"/>
<evidence type="ECO:0000313" key="1">
    <source>
        <dbReference type="EMBL" id="SMO57327.1"/>
    </source>
</evidence>
<accession>A0A521CD22</accession>
<protein>
    <submittedName>
        <fullName evidence="1">Uncharacterized protein</fullName>
    </submittedName>
</protein>
<proteinExistence type="predicted"/>
<keyword evidence="2" id="KW-1185">Reference proteome</keyword>
<dbReference type="EMBL" id="FXTE01000002">
    <property type="protein sequence ID" value="SMO57327.1"/>
    <property type="molecule type" value="Genomic_DNA"/>
</dbReference>
<evidence type="ECO:0000313" key="2">
    <source>
        <dbReference type="Proteomes" id="UP000319555"/>
    </source>
</evidence>
<organism evidence="1 2">
    <name type="scientific">Ruegeria faecimaris</name>
    <dbReference type="NCBI Taxonomy" id="686389"/>
    <lineage>
        <taxon>Bacteria</taxon>
        <taxon>Pseudomonadati</taxon>
        <taxon>Pseudomonadota</taxon>
        <taxon>Alphaproteobacteria</taxon>
        <taxon>Rhodobacterales</taxon>
        <taxon>Roseobacteraceae</taxon>
        <taxon>Ruegeria</taxon>
    </lineage>
</organism>
<gene>
    <name evidence="1" type="ORF">SAMN06265380_102337</name>
</gene>
<sequence>MRLKYASRAADSRGFFRFLLSYAHDKQVAYGVEFYKTRFDQYEGHHS</sequence>
<reference evidence="1 2" key="1">
    <citation type="submission" date="2017-05" db="EMBL/GenBank/DDBJ databases">
        <authorList>
            <person name="Varghese N."/>
            <person name="Submissions S."/>
        </authorList>
    </citation>
    <scope>NUCLEOTIDE SEQUENCE [LARGE SCALE GENOMIC DNA]</scope>
    <source>
        <strain evidence="1 2">DSM 28009</strain>
    </source>
</reference>
<dbReference type="Proteomes" id="UP000319555">
    <property type="component" value="Unassembled WGS sequence"/>
</dbReference>
<name>A0A521CD22_9RHOB</name>